<dbReference type="AlphaFoldDB" id="A0AA48ID26"/>
<dbReference type="RefSeq" id="XP_060453977.1">
    <property type="nucleotide sequence ID" value="XM_060597044.1"/>
</dbReference>
<accession>A0AA48ID26</accession>
<evidence type="ECO:0000313" key="1">
    <source>
        <dbReference type="EMBL" id="BEI88711.1"/>
    </source>
</evidence>
<dbReference type="EMBL" id="AP028213">
    <property type="protein sequence ID" value="BEI88711.1"/>
    <property type="molecule type" value="Genomic_DNA"/>
</dbReference>
<proteinExistence type="predicted"/>
<gene>
    <name evidence="1" type="ORF">CcaverHIS019_0200730</name>
</gene>
<dbReference type="Proteomes" id="UP001233271">
    <property type="component" value="Chromosome 2"/>
</dbReference>
<keyword evidence="2" id="KW-1185">Reference proteome</keyword>
<reference evidence="1" key="1">
    <citation type="journal article" date="2023" name="BMC Genomics">
        <title>Chromosome-level genome assemblies of Cutaneotrichosporon spp. (Trichosporonales, Basidiomycota) reveal imbalanced evolution between nucleotide sequences and chromosome synteny.</title>
        <authorList>
            <person name="Kobayashi Y."/>
            <person name="Kayamori A."/>
            <person name="Aoki K."/>
            <person name="Shiwa Y."/>
            <person name="Matsutani M."/>
            <person name="Fujita N."/>
            <person name="Sugita T."/>
            <person name="Iwasaki W."/>
            <person name="Tanaka N."/>
            <person name="Takashima M."/>
        </authorList>
    </citation>
    <scope>NUCLEOTIDE SEQUENCE</scope>
    <source>
        <strain evidence="1">HIS019</strain>
    </source>
</reference>
<evidence type="ECO:0000313" key="2">
    <source>
        <dbReference type="Proteomes" id="UP001233271"/>
    </source>
</evidence>
<name>A0AA48ID26_9TREE</name>
<protein>
    <submittedName>
        <fullName evidence="1">Uncharacterized protein</fullName>
    </submittedName>
</protein>
<dbReference type="KEGG" id="ccac:CcaHIS019_0200730"/>
<organism evidence="1 2">
    <name type="scientific">Cutaneotrichosporon cavernicola</name>
    <dbReference type="NCBI Taxonomy" id="279322"/>
    <lineage>
        <taxon>Eukaryota</taxon>
        <taxon>Fungi</taxon>
        <taxon>Dikarya</taxon>
        <taxon>Basidiomycota</taxon>
        <taxon>Agaricomycotina</taxon>
        <taxon>Tremellomycetes</taxon>
        <taxon>Trichosporonales</taxon>
        <taxon>Trichosporonaceae</taxon>
        <taxon>Cutaneotrichosporon</taxon>
    </lineage>
</organism>
<dbReference type="GeneID" id="85492582"/>
<sequence>MQQTQLARAVRLDARTLRRLLKLVRIQLAHLPRPTVPLALSVPHLPSIPHLPLESLSLLPSALQTSLQTSLQTHLPSVSAETITWSLRSLSGASQRISLPINLNLDTTALQALLTRLVATVHTRLPAALARSVPSDPDLLRAAVHKLAITQARSHAIRYGIQVALGFTLRLLPEVGRSLPVPLRLALSLARLAVRQAIGQAVRVIVGMAMRQAVAARLGVSLGKRSARVVGDMAKPMVAGR</sequence>